<accession>A0A6C2UJL8</accession>
<keyword evidence="3 5" id="KW-1133">Transmembrane helix</keyword>
<proteinExistence type="predicted"/>
<dbReference type="GO" id="GO:0016020">
    <property type="term" value="C:membrane"/>
    <property type="evidence" value="ECO:0007669"/>
    <property type="project" value="UniProtKB-SubCell"/>
</dbReference>
<protein>
    <recommendedName>
        <fullName evidence="8">Colicin V production protein</fullName>
    </recommendedName>
</protein>
<evidence type="ECO:0000256" key="5">
    <source>
        <dbReference type="SAM" id="Phobius"/>
    </source>
</evidence>
<dbReference type="Pfam" id="PF02674">
    <property type="entry name" value="Colicin_V"/>
    <property type="match status" value="1"/>
</dbReference>
<feature type="transmembrane region" description="Helical" evidence="5">
    <location>
        <begin position="62"/>
        <end position="83"/>
    </location>
</feature>
<keyword evidence="2 5" id="KW-0812">Transmembrane</keyword>
<comment type="subcellular location">
    <subcellularLocation>
        <location evidence="1">Membrane</location>
        <topology evidence="1">Multi-pass membrane protein</topology>
    </subcellularLocation>
</comment>
<evidence type="ECO:0000256" key="3">
    <source>
        <dbReference type="ARBA" id="ARBA00022989"/>
    </source>
</evidence>
<keyword evidence="4 5" id="KW-0472">Membrane</keyword>
<reference evidence="6 7" key="1">
    <citation type="submission" date="2019-04" db="EMBL/GenBank/DDBJ databases">
        <authorList>
            <person name="Van Vliet M D."/>
        </authorList>
    </citation>
    <scope>NUCLEOTIDE SEQUENCE [LARGE SCALE GENOMIC DNA]</scope>
    <source>
        <strain evidence="6 7">F21</strain>
    </source>
</reference>
<name>A0A6C2UJL8_9BACT</name>
<evidence type="ECO:0000256" key="1">
    <source>
        <dbReference type="ARBA" id="ARBA00004141"/>
    </source>
</evidence>
<dbReference type="GO" id="GO:0009403">
    <property type="term" value="P:toxin biosynthetic process"/>
    <property type="evidence" value="ECO:0007669"/>
    <property type="project" value="InterPro"/>
</dbReference>
<dbReference type="InterPro" id="IPR003825">
    <property type="entry name" value="Colicin-V_CvpA"/>
</dbReference>
<organism evidence="6 7">
    <name type="scientific">Pontiella sulfatireligans</name>
    <dbReference type="NCBI Taxonomy" id="2750658"/>
    <lineage>
        <taxon>Bacteria</taxon>
        <taxon>Pseudomonadati</taxon>
        <taxon>Kiritimatiellota</taxon>
        <taxon>Kiritimatiellia</taxon>
        <taxon>Kiritimatiellales</taxon>
        <taxon>Pontiellaceae</taxon>
        <taxon>Pontiella</taxon>
    </lineage>
</organism>
<sequence>MHIVIDILAVIILLFFFLAGWHKGVLLASLGVVRVVLSYGAAYFAGRHIGFWLGEVTHRPRLVTIPVVAGLTFVIITFVFHVVMHEIRETHKEKEQENHFHLPWYNCLGGAVINLFGGTLSLALLFWLGGVFMVGAAGTPIPGAEASHFGRFVERTVYETTYRIIPKHGNASQVAAIARTVSDPAQGLEHVENVLAADSVQALLADWKPLAEDLMSGDPARIEQNAAMQQLFNDRATLDELSALGVLSERERKSALCEKLSRFGRNEAIQASMENLRAKDLFGTNKITLILRDPDFDVIVGEVLK</sequence>
<evidence type="ECO:0000313" key="7">
    <source>
        <dbReference type="Proteomes" id="UP000346198"/>
    </source>
</evidence>
<dbReference type="AlphaFoldDB" id="A0A6C2UJL8"/>
<evidence type="ECO:0000256" key="4">
    <source>
        <dbReference type="ARBA" id="ARBA00023136"/>
    </source>
</evidence>
<keyword evidence="7" id="KW-1185">Reference proteome</keyword>
<evidence type="ECO:0008006" key="8">
    <source>
        <dbReference type="Google" id="ProtNLM"/>
    </source>
</evidence>
<feature type="transmembrane region" description="Helical" evidence="5">
    <location>
        <begin position="104"/>
        <end position="128"/>
    </location>
</feature>
<evidence type="ECO:0000256" key="2">
    <source>
        <dbReference type="ARBA" id="ARBA00022692"/>
    </source>
</evidence>
<dbReference type="RefSeq" id="WP_136061730.1">
    <property type="nucleotide sequence ID" value="NZ_CAAHFH010000001.1"/>
</dbReference>
<gene>
    <name evidence="6" type="ORF">SCARR_02360</name>
</gene>
<evidence type="ECO:0000313" key="6">
    <source>
        <dbReference type="EMBL" id="VGO20298.1"/>
    </source>
</evidence>
<dbReference type="EMBL" id="CAAHFH010000001">
    <property type="protein sequence ID" value="VGO20298.1"/>
    <property type="molecule type" value="Genomic_DNA"/>
</dbReference>
<dbReference type="Proteomes" id="UP000346198">
    <property type="component" value="Unassembled WGS sequence"/>
</dbReference>